<dbReference type="RefSeq" id="WP_150635246.1">
    <property type="nucleotide sequence ID" value="NZ_CABVIC010000001.1"/>
</dbReference>
<dbReference type="PROSITE" id="PS50994">
    <property type="entry name" value="INTEGRASE"/>
    <property type="match status" value="1"/>
</dbReference>
<dbReference type="InterPro" id="IPR001584">
    <property type="entry name" value="Integrase_cat-core"/>
</dbReference>
<dbReference type="SUPFAM" id="SSF53098">
    <property type="entry name" value="Ribonuclease H-like"/>
    <property type="match status" value="1"/>
</dbReference>
<evidence type="ECO:0000313" key="3">
    <source>
        <dbReference type="Proteomes" id="UP000326067"/>
    </source>
</evidence>
<dbReference type="Proteomes" id="UP000326067">
    <property type="component" value="Unassembled WGS sequence"/>
</dbReference>
<dbReference type="InterPro" id="IPR036397">
    <property type="entry name" value="RNaseH_sf"/>
</dbReference>
<feature type="domain" description="Integrase catalytic" evidence="1">
    <location>
        <begin position="289"/>
        <end position="480"/>
    </location>
</feature>
<dbReference type="EMBL" id="CABVIC010000001">
    <property type="protein sequence ID" value="VVO62007.1"/>
    <property type="molecule type" value="Genomic_DNA"/>
</dbReference>
<reference evidence="2 3" key="1">
    <citation type="submission" date="2019-09" db="EMBL/GenBank/DDBJ databases">
        <authorList>
            <person name="Chandra G."/>
            <person name="Truman W A."/>
        </authorList>
    </citation>
    <scope>NUCLEOTIDE SEQUENCE [LARGE SCALE GENOMIC DNA]</scope>
    <source>
        <strain evidence="2">PS847</strain>
    </source>
</reference>
<accession>A0A5E7HHX3</accession>
<dbReference type="GO" id="GO:0015074">
    <property type="term" value="P:DNA integration"/>
    <property type="evidence" value="ECO:0007669"/>
    <property type="project" value="InterPro"/>
</dbReference>
<sequence length="657" mass="73251">MNAQLALGATVTVDEESELIDLANRNLHLGQDSNVNREGAGQNLILDGAESPFTPSFYKVIGFDLSSSTVTLKSEMGADVTRTVSLANVISADDHIKDIALSVVAKHRETNIPNARLDEPIAFDSIDVDAKIEAQRRTEIMSRHCSKTNPISKAQAMKELGLGPTIFHRVKRIHRTNPDWHAQLPGQSGRRPGEKRIDPVVDQIIQEVFITHRIGYGANDAEVMDEIERRCIDANKNVPSRSTVWRRWQEISARERLESSDGSAAANAKFGAFPTPKVEKEYPGRIHEIDHTPLDCHAIDSKTGEPLGRPHLTLVRDVDTEGIYGFALLYGAPKRASISAAIHMALCPKSNLLERLGMSHLHWPLYGKPEQYRVDHGSDLQALSFRMACNGEDIDHRSRLRPQSGGGIERQLGILNRGLSQTLDGGTASAPKKGPGYRPGEKAIYTLERLTAIIVAWICKWNNRKGRDGLSPNERFERKYGVHDGVIIAPPTVSDPDRFVIDILETKSVTVARNGVVTRNLVYEFGPFKNMVGQEIMIKIDPNNLHRIWGLNGNYWHPLNIVNIHDSAKTLSEQKLILKARRADRSANRKRLDAQAELNRQKDMGKTERRIILRAQEDVAQNNRMGHFGSTSDSVPFESSPSPKSLPVVIMEMDEEL</sequence>
<protein>
    <recommendedName>
        <fullName evidence="1">Integrase catalytic domain-containing protein</fullName>
    </recommendedName>
</protein>
<dbReference type="InterPro" id="IPR015378">
    <property type="entry name" value="Transposase-like_Mu_C"/>
</dbReference>
<organism evidence="2 3">
    <name type="scientific">Pseudomonas fluorescens</name>
    <dbReference type="NCBI Taxonomy" id="294"/>
    <lineage>
        <taxon>Bacteria</taxon>
        <taxon>Pseudomonadati</taxon>
        <taxon>Pseudomonadota</taxon>
        <taxon>Gammaproteobacteria</taxon>
        <taxon>Pseudomonadales</taxon>
        <taxon>Pseudomonadaceae</taxon>
        <taxon>Pseudomonas</taxon>
    </lineage>
</organism>
<dbReference type="Gene3D" id="3.30.420.10">
    <property type="entry name" value="Ribonuclease H-like superfamily/Ribonuclease H"/>
    <property type="match status" value="1"/>
</dbReference>
<name>A0A5E7HHX3_PSEFL</name>
<gene>
    <name evidence="2" type="ORF">PS847_00848</name>
</gene>
<dbReference type="GO" id="GO:0003676">
    <property type="term" value="F:nucleic acid binding"/>
    <property type="evidence" value="ECO:0007669"/>
    <property type="project" value="InterPro"/>
</dbReference>
<dbReference type="InterPro" id="IPR012337">
    <property type="entry name" value="RNaseH-like_sf"/>
</dbReference>
<evidence type="ECO:0000313" key="2">
    <source>
        <dbReference type="EMBL" id="VVO62007.1"/>
    </source>
</evidence>
<evidence type="ECO:0000259" key="1">
    <source>
        <dbReference type="PROSITE" id="PS50994"/>
    </source>
</evidence>
<proteinExistence type="predicted"/>
<dbReference type="Pfam" id="PF09299">
    <property type="entry name" value="Mu-transpos_C"/>
    <property type="match status" value="1"/>
</dbReference>
<dbReference type="AlphaFoldDB" id="A0A5E7HHX3"/>